<proteinExistence type="predicted"/>
<sequence length="64" mass="7264">MEKNIGEGREVDLTMKKHTYTSKLMREDEQPERGRGDRPIAKLIVGSVTKIEGLVLTEATKCYI</sequence>
<evidence type="ECO:0000313" key="2">
    <source>
        <dbReference type="Proteomes" id="UP000829196"/>
    </source>
</evidence>
<organism evidence="1 2">
    <name type="scientific">Dendrobium nobile</name>
    <name type="common">Orchid</name>
    <dbReference type="NCBI Taxonomy" id="94219"/>
    <lineage>
        <taxon>Eukaryota</taxon>
        <taxon>Viridiplantae</taxon>
        <taxon>Streptophyta</taxon>
        <taxon>Embryophyta</taxon>
        <taxon>Tracheophyta</taxon>
        <taxon>Spermatophyta</taxon>
        <taxon>Magnoliopsida</taxon>
        <taxon>Liliopsida</taxon>
        <taxon>Asparagales</taxon>
        <taxon>Orchidaceae</taxon>
        <taxon>Epidendroideae</taxon>
        <taxon>Malaxideae</taxon>
        <taxon>Dendrobiinae</taxon>
        <taxon>Dendrobium</taxon>
    </lineage>
</organism>
<dbReference type="Proteomes" id="UP000829196">
    <property type="component" value="Unassembled WGS sequence"/>
</dbReference>
<protein>
    <submittedName>
        <fullName evidence="1">Uncharacterized protein</fullName>
    </submittedName>
</protein>
<evidence type="ECO:0000313" key="1">
    <source>
        <dbReference type="EMBL" id="KAI0516263.1"/>
    </source>
</evidence>
<accession>A0A8T3BS97</accession>
<comment type="caution">
    <text evidence="1">The sequence shown here is derived from an EMBL/GenBank/DDBJ whole genome shotgun (WGS) entry which is preliminary data.</text>
</comment>
<keyword evidence="2" id="KW-1185">Reference proteome</keyword>
<name>A0A8T3BS97_DENNO</name>
<reference evidence="1" key="1">
    <citation type="journal article" date="2022" name="Front. Genet.">
        <title>Chromosome-Scale Assembly of the Dendrobium nobile Genome Provides Insights Into the Molecular Mechanism of the Biosynthesis of the Medicinal Active Ingredient of Dendrobium.</title>
        <authorList>
            <person name="Xu Q."/>
            <person name="Niu S.-C."/>
            <person name="Li K.-L."/>
            <person name="Zheng P.-J."/>
            <person name="Zhang X.-J."/>
            <person name="Jia Y."/>
            <person name="Liu Y."/>
            <person name="Niu Y.-X."/>
            <person name="Yu L.-H."/>
            <person name="Chen D.-F."/>
            <person name="Zhang G.-Q."/>
        </authorList>
    </citation>
    <scope>NUCLEOTIDE SEQUENCE</scope>
    <source>
        <tissue evidence="1">Leaf</tissue>
    </source>
</reference>
<dbReference type="EMBL" id="JAGYWB010000007">
    <property type="protein sequence ID" value="KAI0516263.1"/>
    <property type="molecule type" value="Genomic_DNA"/>
</dbReference>
<gene>
    <name evidence="1" type="ORF">KFK09_008935</name>
</gene>
<dbReference type="AlphaFoldDB" id="A0A8T3BS97"/>